<keyword evidence="1" id="KW-0812">Transmembrane</keyword>
<feature type="transmembrane region" description="Helical" evidence="1">
    <location>
        <begin position="325"/>
        <end position="344"/>
    </location>
</feature>
<keyword evidence="3" id="KW-1185">Reference proteome</keyword>
<comment type="caution">
    <text evidence="2">The sequence shown here is derived from an EMBL/GenBank/DDBJ whole genome shotgun (WGS) entry which is preliminary data.</text>
</comment>
<protein>
    <recommendedName>
        <fullName evidence="4">Integral membrane protein</fullName>
    </recommendedName>
</protein>
<evidence type="ECO:0000313" key="2">
    <source>
        <dbReference type="EMBL" id="KAJ9656646.1"/>
    </source>
</evidence>
<accession>A0ABQ9NG37</accession>
<dbReference type="Proteomes" id="UP001172684">
    <property type="component" value="Unassembled WGS sequence"/>
</dbReference>
<dbReference type="CDD" id="cd22189">
    <property type="entry name" value="PGAP4-like_fungal"/>
    <property type="match status" value="1"/>
</dbReference>
<evidence type="ECO:0000313" key="3">
    <source>
        <dbReference type="Proteomes" id="UP001172684"/>
    </source>
</evidence>
<sequence>MRVRIPEVLRPLARHALTRPWIRALLFSGVVYSGLFLHCRHALWRDPHSAFFNDKHVYELDYSRHRIEEANKFIQMANATPEPNRDAEGTPESVDEPVMGIGEGGHKPVLCAAFVTVRRERKQYFPEAIGSMLAGLYPQERAALNLTVLFADTEPMVHPNWKDPWVQNVVDHAETYTGLTEAEWEEAKKAEREKNYYVKGVFDYVYALSRCLEDTTAPYIAVFEDDIIFADGWMTRSLLALQAIQRHYASSLAPKVPETPSCPRHWLYLRLFYTETALKWERSHDYWYSYLPWTLALSTPIVAVVLIALRLSFPHTLRAHLDVRSIAVLSLVTAPSLFGFVFMAGKYGLSVRLQDPESPFAAVGSLGGTGGAGPVSLPPAPLRQAGVVNMNGYGCCSQALIYPRHRAEDLVLYLRDRHDGQTDSMIEEYADQRGFDRFALGRQQVQHIGLHSSRGNTPLNAQSTWAFWFEENKGEKLKRRHDQDIGKIDWSALRQTE</sequence>
<dbReference type="EMBL" id="JAPDRL010000119">
    <property type="protein sequence ID" value="KAJ9656646.1"/>
    <property type="molecule type" value="Genomic_DNA"/>
</dbReference>
<proteinExistence type="predicted"/>
<dbReference type="InterPro" id="IPR029675">
    <property type="entry name" value="PGAP4"/>
</dbReference>
<gene>
    <name evidence="2" type="ORF">H2201_008473</name>
</gene>
<keyword evidence="1" id="KW-1133">Transmembrane helix</keyword>
<evidence type="ECO:0008006" key="4">
    <source>
        <dbReference type="Google" id="ProtNLM"/>
    </source>
</evidence>
<dbReference type="PANTHER" id="PTHR31410:SF1">
    <property type="entry name" value="POST-GPI ATTACHMENT TO PROTEINS FACTOR 4"/>
    <property type="match status" value="1"/>
</dbReference>
<organism evidence="2 3">
    <name type="scientific">Coniosporium apollinis</name>
    <dbReference type="NCBI Taxonomy" id="61459"/>
    <lineage>
        <taxon>Eukaryota</taxon>
        <taxon>Fungi</taxon>
        <taxon>Dikarya</taxon>
        <taxon>Ascomycota</taxon>
        <taxon>Pezizomycotina</taxon>
        <taxon>Dothideomycetes</taxon>
        <taxon>Dothideomycetes incertae sedis</taxon>
        <taxon>Coniosporium</taxon>
    </lineage>
</organism>
<keyword evidence="1" id="KW-0472">Membrane</keyword>
<feature type="transmembrane region" description="Helical" evidence="1">
    <location>
        <begin position="290"/>
        <end position="313"/>
    </location>
</feature>
<reference evidence="2" key="1">
    <citation type="submission" date="2022-10" db="EMBL/GenBank/DDBJ databases">
        <title>Culturing micro-colonial fungi from biological soil crusts in the Mojave desert and describing Neophaeococcomyces mojavensis, and introducing the new genera and species Taxawa tesnikishii.</title>
        <authorList>
            <person name="Kurbessoian T."/>
            <person name="Stajich J.E."/>
        </authorList>
    </citation>
    <scope>NUCLEOTIDE SEQUENCE</scope>
    <source>
        <strain evidence="2">TK_1</strain>
    </source>
</reference>
<evidence type="ECO:0000256" key="1">
    <source>
        <dbReference type="SAM" id="Phobius"/>
    </source>
</evidence>
<name>A0ABQ9NG37_9PEZI</name>
<dbReference type="PANTHER" id="PTHR31410">
    <property type="entry name" value="TRANSMEMBRANE PROTEIN 246"/>
    <property type="match status" value="1"/>
</dbReference>